<dbReference type="InterPro" id="IPR039425">
    <property type="entry name" value="RNA_pol_sigma-70-like"/>
</dbReference>
<keyword evidence="6" id="KW-0804">Transcription</keyword>
<proteinExistence type="inferred from homology"/>
<sequence length="195" mass="22877">MTDQWITRKTLLLRAVDPDDESAWKEFIDYYGRFIYFIILKMGVNKSSSDDVAQQIVLKLWKKINTYDSSKGSFRPWLSTVIRNSVNEHYRKENRRQEHAFFEGEENQICDKNDLDLMIQSEWENYLTDEAIKRVKEVFSGKAVEAFLMSLDGLSNTQIAEKLDIAIPSVKVLKARVKSCFISEMRKLTRSMERS</sequence>
<evidence type="ECO:0000256" key="7">
    <source>
        <dbReference type="ARBA" id="ARBA00024701"/>
    </source>
</evidence>
<name>A0ABY7VS72_9BACT</name>
<evidence type="ECO:0000256" key="1">
    <source>
        <dbReference type="ARBA" id="ARBA00007788"/>
    </source>
</evidence>
<dbReference type="PANTHER" id="PTHR43133:SF8">
    <property type="entry name" value="RNA POLYMERASE SIGMA FACTOR HI_1459-RELATED"/>
    <property type="match status" value="1"/>
</dbReference>
<dbReference type="NCBIfam" id="TIGR02937">
    <property type="entry name" value="sigma70-ECF"/>
    <property type="match status" value="1"/>
</dbReference>
<keyword evidence="5" id="KW-0238">DNA-binding</keyword>
<dbReference type="Pfam" id="PF04542">
    <property type="entry name" value="Sigma70_r2"/>
    <property type="match status" value="1"/>
</dbReference>
<dbReference type="RefSeq" id="WP_274151207.1">
    <property type="nucleotide sequence ID" value="NZ_CP117811.1"/>
</dbReference>
<dbReference type="InterPro" id="IPR007627">
    <property type="entry name" value="RNA_pol_sigma70_r2"/>
</dbReference>
<dbReference type="Gene3D" id="1.10.1740.10">
    <property type="match status" value="1"/>
</dbReference>
<comment type="function">
    <text evidence="7">Sigma factors are initiation factors that promote the attachment of RNA polymerase to specific initiation sites and are then released. Sigma-S contributes to the protection against external stress, thus playing a role in cellular fitness and survival.</text>
</comment>
<evidence type="ECO:0000256" key="2">
    <source>
        <dbReference type="ARBA" id="ARBA00021245"/>
    </source>
</evidence>
<evidence type="ECO:0000313" key="10">
    <source>
        <dbReference type="Proteomes" id="UP001214250"/>
    </source>
</evidence>
<organism evidence="9 10">
    <name type="scientific">Lentisphaera profundi</name>
    <dbReference type="NCBI Taxonomy" id="1658616"/>
    <lineage>
        <taxon>Bacteria</taxon>
        <taxon>Pseudomonadati</taxon>
        <taxon>Lentisphaerota</taxon>
        <taxon>Lentisphaeria</taxon>
        <taxon>Lentisphaerales</taxon>
        <taxon>Lentisphaeraceae</taxon>
        <taxon>Lentisphaera</taxon>
    </lineage>
</organism>
<evidence type="ECO:0000313" key="9">
    <source>
        <dbReference type="EMBL" id="WDE97056.1"/>
    </source>
</evidence>
<comment type="similarity">
    <text evidence="1">Belongs to the sigma-70 factor family.</text>
</comment>
<keyword evidence="10" id="KW-1185">Reference proteome</keyword>
<dbReference type="InterPro" id="IPR014284">
    <property type="entry name" value="RNA_pol_sigma-70_dom"/>
</dbReference>
<evidence type="ECO:0000259" key="8">
    <source>
        <dbReference type="Pfam" id="PF04542"/>
    </source>
</evidence>
<feature type="domain" description="RNA polymerase sigma-70 region 2" evidence="8">
    <location>
        <begin position="28"/>
        <end position="96"/>
    </location>
</feature>
<keyword evidence="3" id="KW-0805">Transcription regulation</keyword>
<dbReference type="PANTHER" id="PTHR43133">
    <property type="entry name" value="RNA POLYMERASE ECF-TYPE SIGMA FACTO"/>
    <property type="match status" value="1"/>
</dbReference>
<accession>A0ABY7VS72</accession>
<dbReference type="EMBL" id="CP117811">
    <property type="protein sequence ID" value="WDE97056.1"/>
    <property type="molecule type" value="Genomic_DNA"/>
</dbReference>
<keyword evidence="4" id="KW-0731">Sigma factor</keyword>
<gene>
    <name evidence="9" type="ORF">PQO03_03685</name>
</gene>
<evidence type="ECO:0000256" key="5">
    <source>
        <dbReference type="ARBA" id="ARBA00023125"/>
    </source>
</evidence>
<evidence type="ECO:0000256" key="6">
    <source>
        <dbReference type="ARBA" id="ARBA00023163"/>
    </source>
</evidence>
<dbReference type="SUPFAM" id="SSF46894">
    <property type="entry name" value="C-terminal effector domain of the bipartite response regulators"/>
    <property type="match status" value="1"/>
</dbReference>
<protein>
    <recommendedName>
        <fullName evidence="2">RNA polymerase sigma factor SigS</fullName>
    </recommendedName>
</protein>
<dbReference type="InterPro" id="IPR016032">
    <property type="entry name" value="Sig_transdc_resp-reg_C-effctor"/>
</dbReference>
<reference evidence="9 10" key="1">
    <citation type="submission" date="2023-02" db="EMBL/GenBank/DDBJ databases">
        <title>Genome sequence of Lentisphaera profundi SAORIC-696.</title>
        <authorList>
            <person name="Kim e."/>
            <person name="Cho J.-C."/>
            <person name="Choi A."/>
            <person name="Kang I."/>
        </authorList>
    </citation>
    <scope>NUCLEOTIDE SEQUENCE [LARGE SCALE GENOMIC DNA]</scope>
    <source>
        <strain evidence="9 10">SAORIC-696</strain>
    </source>
</reference>
<evidence type="ECO:0000256" key="4">
    <source>
        <dbReference type="ARBA" id="ARBA00023082"/>
    </source>
</evidence>
<evidence type="ECO:0000256" key="3">
    <source>
        <dbReference type="ARBA" id="ARBA00023015"/>
    </source>
</evidence>
<dbReference type="InterPro" id="IPR013325">
    <property type="entry name" value="RNA_pol_sigma_r2"/>
</dbReference>
<dbReference type="SUPFAM" id="SSF88946">
    <property type="entry name" value="Sigma2 domain of RNA polymerase sigma factors"/>
    <property type="match status" value="1"/>
</dbReference>
<dbReference type="Proteomes" id="UP001214250">
    <property type="component" value="Chromosome 1"/>
</dbReference>